<dbReference type="EMBL" id="CP011451">
    <property type="protein sequence ID" value="AKH37264.1"/>
    <property type="molecule type" value="Genomic_DNA"/>
</dbReference>
<dbReference type="AlphaFoldDB" id="A0A0F7KEL6"/>
<dbReference type="Proteomes" id="UP000324176">
    <property type="component" value="Unassembled WGS sequence"/>
</dbReference>
<evidence type="ECO:0000313" key="2">
    <source>
        <dbReference type="EMBL" id="SDW88194.1"/>
    </source>
</evidence>
<evidence type="ECO:0000313" key="4">
    <source>
        <dbReference type="Proteomes" id="UP000034156"/>
    </source>
</evidence>
<name>A0A0F7KEL6_9PROT</name>
<dbReference type="Proteomes" id="UP000183454">
    <property type="component" value="Unassembled WGS sequence"/>
</dbReference>
<dbReference type="EMBL" id="VNHT01000038">
    <property type="protein sequence ID" value="TYP84693.1"/>
    <property type="molecule type" value="Genomic_DNA"/>
</dbReference>
<evidence type="ECO:0000313" key="3">
    <source>
        <dbReference type="EMBL" id="TYP84693.1"/>
    </source>
</evidence>
<proteinExistence type="predicted"/>
<dbReference type="Proteomes" id="UP000034156">
    <property type="component" value="Chromosome"/>
</dbReference>
<reference evidence="2 5" key="3">
    <citation type="submission" date="2016-10" db="EMBL/GenBank/DDBJ databases">
        <authorList>
            <person name="de Groot N.N."/>
        </authorList>
    </citation>
    <scope>NUCLEOTIDE SEQUENCE [LARGE SCALE GENOMIC DNA]</scope>
    <source>
        <strain evidence="2 5">Nm110</strain>
    </source>
</reference>
<dbReference type="EMBL" id="FNNH01000035">
    <property type="protein sequence ID" value="SDW88194.1"/>
    <property type="molecule type" value="Genomic_DNA"/>
</dbReference>
<accession>A0A0F7KEL6</accession>
<dbReference type="KEGG" id="nco:AAW31_04740"/>
<sequence length="101" mass="12054">MKLVQLLLPLNDNLGKKFPKKFFKDIKEELTEKFSGVTAFSQSPAEGVWEDEGYVQKDQIIIYEVMVAEFDHNWWRDFNRKLEAKLKQEKIVLRWFDVSTL</sequence>
<evidence type="ECO:0000313" key="6">
    <source>
        <dbReference type="Proteomes" id="UP000324176"/>
    </source>
</evidence>
<reference evidence="3 6" key="4">
    <citation type="submission" date="2019-07" db="EMBL/GenBank/DDBJ databases">
        <title>Active sludge and wastewater microbial communities from Klosterneuburg, Austria.</title>
        <authorList>
            <person name="Wagner M."/>
        </authorList>
    </citation>
    <scope>NUCLEOTIDE SEQUENCE [LARGE SCALE GENOMIC DNA]</scope>
    <source>
        <strain evidence="3 6">Nm2</strain>
    </source>
</reference>
<evidence type="ECO:0000313" key="5">
    <source>
        <dbReference type="Proteomes" id="UP000183454"/>
    </source>
</evidence>
<organism evidence="1 4">
    <name type="scientific">Nitrosomonas communis</name>
    <dbReference type="NCBI Taxonomy" id="44574"/>
    <lineage>
        <taxon>Bacteria</taxon>
        <taxon>Pseudomonadati</taxon>
        <taxon>Pseudomonadota</taxon>
        <taxon>Betaproteobacteria</taxon>
        <taxon>Nitrosomonadales</taxon>
        <taxon>Nitrosomonadaceae</taxon>
        <taxon>Nitrosomonas</taxon>
    </lineage>
</organism>
<reference evidence="4" key="1">
    <citation type="submission" date="2015-05" db="EMBL/GenBank/DDBJ databases">
        <title>Draft genome of Nitrosomonas communis strain Nm2.</title>
        <authorList>
            <person name="Kozlowski J.A."/>
            <person name="Kits K.D."/>
            <person name="Stein L.Y."/>
        </authorList>
    </citation>
    <scope>NUCLEOTIDE SEQUENCE [LARGE SCALE GENOMIC DNA]</scope>
    <source>
        <strain evidence="4">Nm2</strain>
    </source>
</reference>
<protein>
    <submittedName>
        <fullName evidence="1">Uncharacterized protein</fullName>
    </submittedName>
</protein>
<dbReference type="OrthoDB" id="8778976at2"/>
<dbReference type="PATRIC" id="fig|44574.3.peg.1152"/>
<dbReference type="RefSeq" id="WP_046849353.1">
    <property type="nucleotide sequence ID" value="NZ_CBDIPD010000009.1"/>
</dbReference>
<reference evidence="1 4" key="2">
    <citation type="journal article" date="2016" name="Genome Announc.">
        <title>Genome Sequence of Nitrosomonas communis Strain Nm2, a Mesophilic Ammonia-Oxidizing Bacterium Isolated from Mediterranean Soil.</title>
        <authorList>
            <person name="Kozlowski J.A."/>
            <person name="Kits K.D."/>
            <person name="Stein L.Y."/>
        </authorList>
    </citation>
    <scope>NUCLEOTIDE SEQUENCE [LARGE SCALE GENOMIC DNA]</scope>
    <source>
        <strain evidence="1 4">Nm2</strain>
    </source>
</reference>
<evidence type="ECO:0000313" key="1">
    <source>
        <dbReference type="EMBL" id="AKH37264.1"/>
    </source>
</evidence>
<keyword evidence="4" id="KW-1185">Reference proteome</keyword>
<gene>
    <name evidence="1" type="ORF">AAW31_04740</name>
    <name evidence="3" type="ORF">BCL69_10383</name>
    <name evidence="2" type="ORF">SAMN05421882_10353</name>
</gene>